<sequence>MFDAARMSASLLIRLWATNGGNSCRAITSLVQRSRSASVSNANFNAILSDSSVM</sequence>
<gene>
    <name evidence="1" type="ORF">C4K07_4861</name>
</gene>
<dbReference type="AlphaFoldDB" id="A0AAD1E926"/>
<reference evidence="1 2" key="1">
    <citation type="submission" date="2018-03" db="EMBL/GenBank/DDBJ databases">
        <title>Diversity of phytobeneficial traits revealed by whole-genome analysis of worldwide-isolated phenazine-producing Pseudomonas spp.</title>
        <authorList>
            <person name="Biessy A."/>
            <person name="Novinscak A."/>
            <person name="Blom J."/>
            <person name="Leger G."/>
            <person name="Thomashow L.S."/>
            <person name="Cazorla F.M."/>
            <person name="Josic D."/>
            <person name="Filion M."/>
        </authorList>
    </citation>
    <scope>NUCLEOTIDE SEQUENCE [LARGE SCALE GENOMIC DNA]</scope>
    <source>
        <strain evidence="1 2">ChPhzS24</strain>
    </source>
</reference>
<dbReference type="EMBL" id="CP027750">
    <property type="protein sequence ID" value="AZE31624.1"/>
    <property type="molecule type" value="Genomic_DNA"/>
</dbReference>
<dbReference type="Proteomes" id="UP000280455">
    <property type="component" value="Chromosome"/>
</dbReference>
<accession>A0AAD1E926</accession>
<protein>
    <submittedName>
        <fullName evidence="1">Uncharacterized protein</fullName>
    </submittedName>
</protein>
<name>A0AAD1E926_9PSED</name>
<organism evidence="1 2">
    <name type="scientific">Pseudomonas chlororaphis subsp. aureofaciens</name>
    <dbReference type="NCBI Taxonomy" id="587851"/>
    <lineage>
        <taxon>Bacteria</taxon>
        <taxon>Pseudomonadati</taxon>
        <taxon>Pseudomonadota</taxon>
        <taxon>Gammaproteobacteria</taxon>
        <taxon>Pseudomonadales</taxon>
        <taxon>Pseudomonadaceae</taxon>
        <taxon>Pseudomonas</taxon>
    </lineage>
</organism>
<evidence type="ECO:0000313" key="1">
    <source>
        <dbReference type="EMBL" id="AZE31624.1"/>
    </source>
</evidence>
<evidence type="ECO:0000313" key="2">
    <source>
        <dbReference type="Proteomes" id="UP000280455"/>
    </source>
</evidence>
<proteinExistence type="predicted"/>